<comment type="caution">
    <text evidence="1">The sequence shown here is derived from an EMBL/GenBank/DDBJ whole genome shotgun (WGS) entry which is preliminary data.</text>
</comment>
<dbReference type="Proteomes" id="UP000248917">
    <property type="component" value="Unassembled WGS sequence"/>
</dbReference>
<name>A0A326S0E4_9BACT</name>
<evidence type="ECO:0000313" key="2">
    <source>
        <dbReference type="Proteomes" id="UP000248917"/>
    </source>
</evidence>
<organism evidence="1 2">
    <name type="scientific">Algoriphagus aquaeductus</name>
    <dbReference type="NCBI Taxonomy" id="475299"/>
    <lineage>
        <taxon>Bacteria</taxon>
        <taxon>Pseudomonadati</taxon>
        <taxon>Bacteroidota</taxon>
        <taxon>Cytophagia</taxon>
        <taxon>Cytophagales</taxon>
        <taxon>Cyclobacteriaceae</taxon>
        <taxon>Algoriphagus</taxon>
    </lineage>
</organism>
<gene>
    <name evidence="1" type="ORF">CLV31_101243</name>
</gene>
<evidence type="ECO:0000313" key="1">
    <source>
        <dbReference type="EMBL" id="PZV87370.1"/>
    </source>
</evidence>
<dbReference type="EMBL" id="QKTX01000001">
    <property type="protein sequence ID" value="PZV87370.1"/>
    <property type="molecule type" value="Genomic_DNA"/>
</dbReference>
<dbReference type="RefSeq" id="WP_111391052.1">
    <property type="nucleotide sequence ID" value="NZ_QKTX01000001.1"/>
</dbReference>
<reference evidence="1 2" key="1">
    <citation type="submission" date="2018-06" db="EMBL/GenBank/DDBJ databases">
        <title>Genomic Encyclopedia of Archaeal and Bacterial Type Strains, Phase II (KMG-II): from individual species to whole genera.</title>
        <authorList>
            <person name="Goeker M."/>
        </authorList>
    </citation>
    <scope>NUCLEOTIDE SEQUENCE [LARGE SCALE GENOMIC DNA]</scope>
    <source>
        <strain evidence="1 2">T4</strain>
    </source>
</reference>
<sequence>MDTVKRVCQHCGKPIHGRPDKKFCDDACRNTFNNQQNAITTNLIRNINHALKRNRHILAGLIPEGEKLAKTTREKLIREGFNFRYFTHVYQNQKGNLYHYCYDFGYLGLEGDWFLIVRGKE</sequence>
<accession>A0A326S0E4</accession>
<dbReference type="AlphaFoldDB" id="A0A326S0E4"/>
<protein>
    <submittedName>
        <fullName evidence="1">Uncharacterized protein with Zn-ribbon domain DUF2116</fullName>
    </submittedName>
</protein>
<keyword evidence="2" id="KW-1185">Reference proteome</keyword>
<proteinExistence type="predicted"/>
<dbReference type="OrthoDB" id="5187906at2"/>